<comment type="subcellular location">
    <subcellularLocation>
        <location evidence="2 12">Cell inner membrane</location>
        <topology evidence="2 12">Single-pass membrane protein</topology>
    </subcellularLocation>
</comment>
<protein>
    <recommendedName>
        <fullName evidence="4 12">Heme exporter protein D</fullName>
    </recommendedName>
</protein>
<keyword evidence="11 12" id="KW-0472">Membrane</keyword>
<feature type="compositionally biased region" description="Basic and acidic residues" evidence="13">
    <location>
        <begin position="45"/>
        <end position="58"/>
    </location>
</feature>
<dbReference type="Pfam" id="PF04995">
    <property type="entry name" value="CcmD"/>
    <property type="match status" value="1"/>
</dbReference>
<accession>A0A6S6ZZ07</accession>
<feature type="region of interest" description="Disordered" evidence="13">
    <location>
        <begin position="43"/>
        <end position="71"/>
    </location>
</feature>
<gene>
    <name evidence="14" type="ORF">LMG3441_02614</name>
</gene>
<evidence type="ECO:0000256" key="7">
    <source>
        <dbReference type="ARBA" id="ARBA00022519"/>
    </source>
</evidence>
<evidence type="ECO:0000313" key="15">
    <source>
        <dbReference type="Proteomes" id="UP000494269"/>
    </source>
</evidence>
<evidence type="ECO:0000313" key="14">
    <source>
        <dbReference type="EMBL" id="CAB3701935.1"/>
    </source>
</evidence>
<dbReference type="AlphaFoldDB" id="A0A6S6ZZ07"/>
<comment type="similarity">
    <text evidence="3 12">Belongs to the CcmD/CycX/HelD family.</text>
</comment>
<organism evidence="14 15">
    <name type="scientific">Achromobacter kerstersii</name>
    <dbReference type="NCBI Taxonomy" id="1353890"/>
    <lineage>
        <taxon>Bacteria</taxon>
        <taxon>Pseudomonadati</taxon>
        <taxon>Pseudomonadota</taxon>
        <taxon>Betaproteobacteria</taxon>
        <taxon>Burkholderiales</taxon>
        <taxon>Alcaligenaceae</taxon>
        <taxon>Achromobacter</taxon>
    </lineage>
</organism>
<dbReference type="NCBIfam" id="TIGR03141">
    <property type="entry name" value="cytochro_ccmD"/>
    <property type="match status" value="1"/>
</dbReference>
<keyword evidence="8 12" id="KW-0812">Transmembrane</keyword>
<evidence type="ECO:0000256" key="9">
    <source>
        <dbReference type="ARBA" id="ARBA00022748"/>
    </source>
</evidence>
<evidence type="ECO:0000256" key="3">
    <source>
        <dbReference type="ARBA" id="ARBA00008741"/>
    </source>
</evidence>
<dbReference type="GO" id="GO:0017004">
    <property type="term" value="P:cytochrome complex assembly"/>
    <property type="evidence" value="ECO:0007669"/>
    <property type="project" value="UniProtKB-KW"/>
</dbReference>
<keyword evidence="15" id="KW-1185">Reference proteome</keyword>
<evidence type="ECO:0000256" key="6">
    <source>
        <dbReference type="ARBA" id="ARBA00022475"/>
    </source>
</evidence>
<dbReference type="RefSeq" id="WP_082387181.1">
    <property type="nucleotide sequence ID" value="NZ_CADIJQ010000003.1"/>
</dbReference>
<keyword evidence="5 12" id="KW-0813">Transport</keyword>
<evidence type="ECO:0000256" key="13">
    <source>
        <dbReference type="SAM" id="MobiDB-lite"/>
    </source>
</evidence>
<evidence type="ECO:0000256" key="11">
    <source>
        <dbReference type="ARBA" id="ARBA00023136"/>
    </source>
</evidence>
<keyword evidence="10 12" id="KW-1133">Transmembrane helix</keyword>
<evidence type="ECO:0000256" key="1">
    <source>
        <dbReference type="ARBA" id="ARBA00002442"/>
    </source>
</evidence>
<name>A0A6S6ZZ07_9BURK</name>
<sequence length="71" mass="7991">MTWDAIFSLQGHGPYILGAYGVTAVLMGVEVMLLWRRARVRRDRRAGADRPGVDRPGMDRPGTVRPDEDRP</sequence>
<evidence type="ECO:0000256" key="4">
    <source>
        <dbReference type="ARBA" id="ARBA00016461"/>
    </source>
</evidence>
<evidence type="ECO:0000256" key="8">
    <source>
        <dbReference type="ARBA" id="ARBA00022692"/>
    </source>
</evidence>
<feature type="transmembrane region" description="Helical" evidence="12">
    <location>
        <begin position="15"/>
        <end position="35"/>
    </location>
</feature>
<evidence type="ECO:0000256" key="12">
    <source>
        <dbReference type="RuleBase" id="RU363101"/>
    </source>
</evidence>
<dbReference type="GO" id="GO:0005886">
    <property type="term" value="C:plasma membrane"/>
    <property type="evidence" value="ECO:0007669"/>
    <property type="project" value="UniProtKB-SubCell"/>
</dbReference>
<evidence type="ECO:0000256" key="10">
    <source>
        <dbReference type="ARBA" id="ARBA00022989"/>
    </source>
</evidence>
<proteinExistence type="inferred from homology"/>
<evidence type="ECO:0000256" key="5">
    <source>
        <dbReference type="ARBA" id="ARBA00022448"/>
    </source>
</evidence>
<dbReference type="InterPro" id="IPR007078">
    <property type="entry name" value="Haem_export_protD_CcmD"/>
</dbReference>
<keyword evidence="7 12" id="KW-0997">Cell inner membrane</keyword>
<evidence type="ECO:0000256" key="2">
    <source>
        <dbReference type="ARBA" id="ARBA00004377"/>
    </source>
</evidence>
<dbReference type="EMBL" id="CADIJQ010000003">
    <property type="protein sequence ID" value="CAB3701935.1"/>
    <property type="molecule type" value="Genomic_DNA"/>
</dbReference>
<dbReference type="Proteomes" id="UP000494269">
    <property type="component" value="Unassembled WGS sequence"/>
</dbReference>
<dbReference type="GO" id="GO:0015886">
    <property type="term" value="P:heme transport"/>
    <property type="evidence" value="ECO:0007669"/>
    <property type="project" value="InterPro"/>
</dbReference>
<comment type="function">
    <text evidence="1 12">Required for the export of heme to the periplasm for the biogenesis of c-type cytochromes.</text>
</comment>
<keyword evidence="6 12" id="KW-1003">Cell membrane</keyword>
<keyword evidence="9 12" id="KW-0201">Cytochrome c-type biogenesis</keyword>
<reference evidence="14 15" key="1">
    <citation type="submission" date="2020-04" db="EMBL/GenBank/DDBJ databases">
        <authorList>
            <person name="De Canck E."/>
        </authorList>
    </citation>
    <scope>NUCLEOTIDE SEQUENCE [LARGE SCALE GENOMIC DNA]</scope>
    <source>
        <strain evidence="14 15">LMG 3441</strain>
    </source>
</reference>